<dbReference type="RefSeq" id="XP_050507707.1">
    <property type="nucleotide sequence ID" value="XM_050651750.1"/>
</dbReference>
<dbReference type="EnsemblMetazoa" id="XM_050651750.1">
    <property type="protein sequence ID" value="XP_050507707.1"/>
    <property type="gene ID" value="LOC126885263"/>
</dbReference>
<dbReference type="PANTHER" id="PTHR10352">
    <property type="entry name" value="EUKARYOTIC TRANSLATION INITIATION FACTOR 3 SUBUNIT G"/>
    <property type="match status" value="1"/>
</dbReference>
<dbReference type="InterPro" id="IPR000504">
    <property type="entry name" value="RRM_dom"/>
</dbReference>
<evidence type="ECO:0000259" key="4">
    <source>
        <dbReference type="PROSITE" id="PS50102"/>
    </source>
</evidence>
<dbReference type="EnsemblMetazoa" id="XM_050651749.1">
    <property type="protein sequence ID" value="XP_050507706.1"/>
    <property type="gene ID" value="LOC126885263"/>
</dbReference>
<evidence type="ECO:0000256" key="2">
    <source>
        <dbReference type="PROSITE-ProRule" id="PRU00176"/>
    </source>
</evidence>
<dbReference type="Proteomes" id="UP001652700">
    <property type="component" value="Unplaced"/>
</dbReference>
<dbReference type="PROSITE" id="PS50102">
    <property type="entry name" value="RRM"/>
    <property type="match status" value="1"/>
</dbReference>
<dbReference type="InterPro" id="IPR012677">
    <property type="entry name" value="Nucleotide-bd_a/b_plait_sf"/>
</dbReference>
<dbReference type="SMART" id="SM00360">
    <property type="entry name" value="RRM"/>
    <property type="match status" value="1"/>
</dbReference>
<dbReference type="InterPro" id="IPR035979">
    <property type="entry name" value="RBD_domain_sf"/>
</dbReference>
<dbReference type="RefSeq" id="XP_050507706.1">
    <property type="nucleotide sequence ID" value="XM_050651749.1"/>
</dbReference>
<dbReference type="GeneID" id="126885263"/>
<protein>
    <recommendedName>
        <fullName evidence="4">RRM domain-containing protein</fullName>
    </recommendedName>
</protein>
<reference evidence="5" key="1">
    <citation type="submission" date="2025-05" db="UniProtKB">
        <authorList>
            <consortium name="EnsemblMetazoa"/>
        </authorList>
    </citation>
    <scope>IDENTIFICATION</scope>
</reference>
<dbReference type="CDD" id="cd12408">
    <property type="entry name" value="RRM_eIF3G_like"/>
    <property type="match status" value="1"/>
</dbReference>
<evidence type="ECO:0000256" key="1">
    <source>
        <dbReference type="ARBA" id="ARBA00022884"/>
    </source>
</evidence>
<keyword evidence="6" id="KW-1185">Reference proteome</keyword>
<name>A0ABM5KBZ6_DIAVI</name>
<dbReference type="Gene3D" id="3.30.70.330">
    <property type="match status" value="1"/>
</dbReference>
<feature type="region of interest" description="Disordered" evidence="3">
    <location>
        <begin position="24"/>
        <end position="75"/>
    </location>
</feature>
<keyword evidence="1 2" id="KW-0694">RNA-binding</keyword>
<dbReference type="SUPFAM" id="SSF54928">
    <property type="entry name" value="RNA-binding domain, RBD"/>
    <property type="match status" value="1"/>
</dbReference>
<proteinExistence type="predicted"/>
<organism evidence="5 6">
    <name type="scientific">Diabrotica virgifera virgifera</name>
    <name type="common">western corn rootworm</name>
    <dbReference type="NCBI Taxonomy" id="50390"/>
    <lineage>
        <taxon>Eukaryota</taxon>
        <taxon>Metazoa</taxon>
        <taxon>Ecdysozoa</taxon>
        <taxon>Arthropoda</taxon>
        <taxon>Hexapoda</taxon>
        <taxon>Insecta</taxon>
        <taxon>Pterygota</taxon>
        <taxon>Neoptera</taxon>
        <taxon>Endopterygota</taxon>
        <taxon>Coleoptera</taxon>
        <taxon>Polyphaga</taxon>
        <taxon>Cucujiformia</taxon>
        <taxon>Chrysomeloidea</taxon>
        <taxon>Chrysomelidae</taxon>
        <taxon>Galerucinae</taxon>
        <taxon>Diabroticina</taxon>
        <taxon>Diabroticites</taxon>
        <taxon>Diabrotica</taxon>
    </lineage>
</organism>
<evidence type="ECO:0000313" key="5">
    <source>
        <dbReference type="EnsemblMetazoa" id="XP_050507706.1"/>
    </source>
</evidence>
<feature type="domain" description="RRM" evidence="4">
    <location>
        <begin position="83"/>
        <end position="161"/>
    </location>
</feature>
<dbReference type="InterPro" id="IPR034240">
    <property type="entry name" value="eIF3G_RRM"/>
</dbReference>
<accession>A0ABM5KBZ6</accession>
<evidence type="ECO:0000313" key="6">
    <source>
        <dbReference type="Proteomes" id="UP001652700"/>
    </source>
</evidence>
<evidence type="ECO:0000256" key="3">
    <source>
        <dbReference type="SAM" id="MobiDB-lite"/>
    </source>
</evidence>
<sequence length="161" mass="17936">MGDNKSFKCSTCNGEYCTTECPRKDTMLVGGEPPDDKEIPAVGGAAVGETDKQGSKDVPQNLRDKRAKKTGGSNVTKRAAKYHAIKIDNLSEKTTRTDLEDLIKQFGLIQKRYLAEDKQTGECKGFAYVHFKFRPDAEKAIAMLHGHSYNNHVLNVDWSIR</sequence>
<dbReference type="Pfam" id="PF00076">
    <property type="entry name" value="RRM_1"/>
    <property type="match status" value="1"/>
</dbReference>